<proteinExistence type="inferred from homology"/>
<evidence type="ECO:0000313" key="14">
    <source>
        <dbReference type="Proteomes" id="UP000190229"/>
    </source>
</evidence>
<reference evidence="12 14" key="2">
    <citation type="submission" date="2017-02" db="EMBL/GenBank/DDBJ databases">
        <title>Draft genome of Acidibacillus ferrooxidans Huett2.</title>
        <authorList>
            <person name="Schopf S."/>
        </authorList>
    </citation>
    <scope>NUCLEOTIDE SEQUENCE [LARGE SCALE GENOMIC DNA]</scope>
    <source>
        <strain evidence="12 14">Huett2</strain>
    </source>
</reference>
<dbReference type="InterPro" id="IPR006091">
    <property type="entry name" value="Acyl-CoA_Oxase/DH_mid-dom"/>
</dbReference>
<dbReference type="SUPFAM" id="SSF56645">
    <property type="entry name" value="Acyl-CoA dehydrogenase NM domain-like"/>
    <property type="match status" value="1"/>
</dbReference>
<dbReference type="Pfam" id="PF02770">
    <property type="entry name" value="Acyl-CoA_dh_M"/>
    <property type="match status" value="1"/>
</dbReference>
<feature type="domain" description="Acyl-CoA oxidase/dehydrogenase middle" evidence="9">
    <location>
        <begin position="133"/>
        <end position="232"/>
    </location>
</feature>
<dbReference type="Gene3D" id="2.40.110.10">
    <property type="entry name" value="Butyryl-CoA Dehydrogenase, subunit A, domain 2"/>
    <property type="match status" value="1"/>
</dbReference>
<dbReference type="Gene3D" id="1.10.540.10">
    <property type="entry name" value="Acyl-CoA dehydrogenase/oxidase, N-terminal domain"/>
    <property type="match status" value="1"/>
</dbReference>
<dbReference type="GO" id="GO:0050660">
    <property type="term" value="F:flavin adenine dinucleotide binding"/>
    <property type="evidence" value="ECO:0007669"/>
    <property type="project" value="InterPro"/>
</dbReference>
<dbReference type="InterPro" id="IPR037069">
    <property type="entry name" value="AcylCoA_DH/ox_N_sf"/>
</dbReference>
<dbReference type="AlphaFoldDB" id="A0A161PX66"/>
<keyword evidence="5 7" id="KW-0274">FAD</keyword>
<comment type="cofactor">
    <cofactor evidence="1 7">
        <name>FAD</name>
        <dbReference type="ChEBI" id="CHEBI:57692"/>
    </cofactor>
</comment>
<name>A0A161PX66_9BACL</name>
<evidence type="ECO:0000256" key="6">
    <source>
        <dbReference type="ARBA" id="ARBA00023002"/>
    </source>
</evidence>
<evidence type="ECO:0000256" key="2">
    <source>
        <dbReference type="ARBA" id="ARBA00009347"/>
    </source>
</evidence>
<dbReference type="Pfam" id="PF02771">
    <property type="entry name" value="Acyl-CoA_dh_N"/>
    <property type="match status" value="1"/>
</dbReference>
<evidence type="ECO:0000313" key="11">
    <source>
        <dbReference type="EMBL" id="OAG93163.1"/>
    </source>
</evidence>
<dbReference type="InterPro" id="IPR013786">
    <property type="entry name" value="AcylCoA_DH/ox_N"/>
</dbReference>
<dbReference type="InterPro" id="IPR009075">
    <property type="entry name" value="AcylCo_DH/oxidase_C"/>
</dbReference>
<keyword evidence="14" id="KW-1185">Reference proteome</keyword>
<protein>
    <submittedName>
        <fullName evidence="11">Acyl-CoA dehydrogenase</fullName>
    </submittedName>
</protein>
<comment type="caution">
    <text evidence="11">The sequence shown here is derived from an EMBL/GenBank/DDBJ whole genome shotgun (WGS) entry which is preliminary data.</text>
</comment>
<evidence type="ECO:0000313" key="12">
    <source>
        <dbReference type="EMBL" id="OPG17259.1"/>
    </source>
</evidence>
<dbReference type="InterPro" id="IPR009100">
    <property type="entry name" value="AcylCoA_DH/oxidase_NM_dom_sf"/>
</dbReference>
<feature type="domain" description="Acyl-CoA dehydrogenase/oxidase N-terminal" evidence="10">
    <location>
        <begin position="7"/>
        <end position="129"/>
    </location>
</feature>
<gene>
    <name evidence="11" type="ORF">AYW79_12105</name>
    <name evidence="12" type="ORF">B2M26_02725</name>
</gene>
<dbReference type="EMBL" id="LSUQ01000048">
    <property type="protein sequence ID" value="OAG93163.1"/>
    <property type="molecule type" value="Genomic_DNA"/>
</dbReference>
<dbReference type="PANTHER" id="PTHR48083:SF13">
    <property type="entry name" value="ACYL-COA DEHYDROGENASE FAMILY MEMBER 11"/>
    <property type="match status" value="1"/>
</dbReference>
<dbReference type="OrthoDB" id="9802447at2"/>
<dbReference type="RefSeq" id="WP_067566350.1">
    <property type="nucleotide sequence ID" value="NZ_LSUQ01000048.1"/>
</dbReference>
<dbReference type="FunFam" id="2.40.110.10:FF:000002">
    <property type="entry name" value="Acyl-CoA dehydrogenase fadE12"/>
    <property type="match status" value="1"/>
</dbReference>
<evidence type="ECO:0000259" key="9">
    <source>
        <dbReference type="Pfam" id="PF02770"/>
    </source>
</evidence>
<comment type="subunit">
    <text evidence="3">Homodimer.</text>
</comment>
<dbReference type="GO" id="GO:0033539">
    <property type="term" value="P:fatty acid beta-oxidation using acyl-CoA dehydrogenase"/>
    <property type="evidence" value="ECO:0007669"/>
    <property type="project" value="TreeGrafter"/>
</dbReference>
<evidence type="ECO:0000313" key="13">
    <source>
        <dbReference type="Proteomes" id="UP000077421"/>
    </source>
</evidence>
<evidence type="ECO:0000259" key="8">
    <source>
        <dbReference type="Pfam" id="PF00441"/>
    </source>
</evidence>
<organism evidence="11 13">
    <name type="scientific">Ferroacidibacillus organovorans</name>
    <dbReference type="NCBI Taxonomy" id="1765683"/>
    <lineage>
        <taxon>Bacteria</taxon>
        <taxon>Bacillati</taxon>
        <taxon>Bacillota</taxon>
        <taxon>Bacilli</taxon>
        <taxon>Bacillales</taxon>
        <taxon>Alicyclobacillaceae</taxon>
        <taxon>Ferroacidibacillus</taxon>
    </lineage>
</organism>
<evidence type="ECO:0000256" key="7">
    <source>
        <dbReference type="RuleBase" id="RU362125"/>
    </source>
</evidence>
<sequence length="401" mass="44646">MNFSFTDKVKRMQAELTSFMNEVVYPNESVYEAQLKAASIRFSIPPIMEEMKNQAKAAGLWNLFLPDEEFGAGLSNLEYAPLCEIMGKSMIAPEVFNCSAPDTGNMEVLLRYGTKDQQDTWLRPLLAGDIRSCFGMTEPHVASSDATNVESSIERDGDGYRINGRKWWSSGAGDPRCKIAIFMGKTDRDAPRHLQQSMILVPMATPGVTIERTLSVFGYDHAPHGHAEVSYENVYVPAENMLLGEGRGFEIAQGRLGPGRIHHCMRSIGVAERALSLMVKRSKERVAFGKTLAEQGVVRTWIADSRMEIEQARLLTLKAAYMMDEYGNKTARKEIAMIKVVAPNVAQRVLDRAIQLFGAAGVSEDYPLAAHFANIRTLRLADGPDEVHRDSIARLELADRR</sequence>
<dbReference type="PANTHER" id="PTHR48083">
    <property type="entry name" value="MEDIUM-CHAIN SPECIFIC ACYL-COA DEHYDROGENASE, MITOCHONDRIAL-RELATED"/>
    <property type="match status" value="1"/>
</dbReference>
<evidence type="ECO:0000256" key="5">
    <source>
        <dbReference type="ARBA" id="ARBA00022827"/>
    </source>
</evidence>
<evidence type="ECO:0000259" key="10">
    <source>
        <dbReference type="Pfam" id="PF02771"/>
    </source>
</evidence>
<dbReference type="Proteomes" id="UP000190229">
    <property type="component" value="Unassembled WGS sequence"/>
</dbReference>
<dbReference type="STRING" id="1765683.B2M26_02725"/>
<comment type="similarity">
    <text evidence="2 7">Belongs to the acyl-CoA dehydrogenase family.</text>
</comment>
<feature type="domain" description="Acyl-CoA dehydrogenase/oxidase C-terminal" evidence="8">
    <location>
        <begin position="246"/>
        <end position="394"/>
    </location>
</feature>
<evidence type="ECO:0000256" key="3">
    <source>
        <dbReference type="ARBA" id="ARBA00011738"/>
    </source>
</evidence>
<dbReference type="FunFam" id="1.20.140.10:FF:000018">
    <property type="entry name" value="Acyl-CoA dehydrogenase family member 10"/>
    <property type="match status" value="1"/>
</dbReference>
<accession>A0A161PX66</accession>
<dbReference type="Pfam" id="PF00441">
    <property type="entry name" value="Acyl-CoA_dh_1"/>
    <property type="match status" value="1"/>
</dbReference>
<dbReference type="SUPFAM" id="SSF47203">
    <property type="entry name" value="Acyl-CoA dehydrogenase C-terminal domain-like"/>
    <property type="match status" value="1"/>
</dbReference>
<dbReference type="EMBL" id="MWPS01000005">
    <property type="protein sequence ID" value="OPG17259.1"/>
    <property type="molecule type" value="Genomic_DNA"/>
</dbReference>
<keyword evidence="4 7" id="KW-0285">Flavoprotein</keyword>
<evidence type="ECO:0000256" key="4">
    <source>
        <dbReference type="ARBA" id="ARBA00022630"/>
    </source>
</evidence>
<dbReference type="InterPro" id="IPR036250">
    <property type="entry name" value="AcylCo_DH-like_C"/>
</dbReference>
<dbReference type="InterPro" id="IPR050741">
    <property type="entry name" value="Acyl-CoA_dehydrogenase"/>
</dbReference>
<keyword evidence="6 7" id="KW-0560">Oxidoreductase</keyword>
<reference evidence="11 13" key="1">
    <citation type="submission" date="2016-02" db="EMBL/GenBank/DDBJ databases">
        <title>Draft genome sequence of Acidibacillus ferrooxidans SLC66.</title>
        <authorList>
            <person name="Oliveira G."/>
            <person name="Nancucheo I."/>
            <person name="Dall'Agnol H."/>
            <person name="Johnson B."/>
            <person name="Oliveira R."/>
            <person name="Nunes G.L."/>
            <person name="Tzotzos G."/>
            <person name="Orellana S.C."/>
            <person name="Salim A.C."/>
            <person name="Araujo F.M."/>
        </authorList>
    </citation>
    <scope>NUCLEOTIDE SEQUENCE [LARGE SCALE GENOMIC DNA]</scope>
    <source>
        <strain evidence="11 13">SLC66</strain>
    </source>
</reference>
<dbReference type="GO" id="GO:0003995">
    <property type="term" value="F:acyl-CoA dehydrogenase activity"/>
    <property type="evidence" value="ECO:0007669"/>
    <property type="project" value="TreeGrafter"/>
</dbReference>
<dbReference type="InterPro" id="IPR046373">
    <property type="entry name" value="Acyl-CoA_Oxase/DH_mid-dom_sf"/>
</dbReference>
<evidence type="ECO:0000256" key="1">
    <source>
        <dbReference type="ARBA" id="ARBA00001974"/>
    </source>
</evidence>
<dbReference type="Gene3D" id="1.20.140.10">
    <property type="entry name" value="Butyryl-CoA Dehydrogenase, subunit A, domain 3"/>
    <property type="match status" value="1"/>
</dbReference>
<dbReference type="Proteomes" id="UP000077421">
    <property type="component" value="Unassembled WGS sequence"/>
</dbReference>
<dbReference type="GO" id="GO:0005737">
    <property type="term" value="C:cytoplasm"/>
    <property type="evidence" value="ECO:0007669"/>
    <property type="project" value="TreeGrafter"/>
</dbReference>